<gene>
    <name evidence="4" type="ORF">LRS13_13355</name>
</gene>
<dbReference type="PROSITE" id="PS01031">
    <property type="entry name" value="SHSP"/>
    <property type="match status" value="1"/>
</dbReference>
<dbReference type="PANTHER" id="PTHR11527">
    <property type="entry name" value="HEAT-SHOCK PROTEIN 20 FAMILY MEMBER"/>
    <property type="match status" value="1"/>
</dbReference>
<evidence type="ECO:0000313" key="4">
    <source>
        <dbReference type="EMBL" id="UUY01710.1"/>
    </source>
</evidence>
<reference evidence="5" key="1">
    <citation type="submission" date="2021-11" db="EMBL/GenBank/DDBJ databases">
        <title>Cultivation dependent microbiological survey of springs from the worlds oldest radium mine currently devoted to the extraction of radon-saturated water.</title>
        <authorList>
            <person name="Kapinusova G."/>
            <person name="Smrhova T."/>
            <person name="Strejcek M."/>
            <person name="Suman J."/>
            <person name="Jani K."/>
            <person name="Pajer P."/>
            <person name="Uhlik O."/>
        </authorList>
    </citation>
    <scope>NUCLEOTIDE SEQUENCE [LARGE SCALE GENOMIC DNA]</scope>
    <source>
        <strain evidence="5">J379</strain>
    </source>
</reference>
<evidence type="ECO:0000259" key="3">
    <source>
        <dbReference type="PROSITE" id="PS01031"/>
    </source>
</evidence>
<proteinExistence type="inferred from homology"/>
<dbReference type="InterPro" id="IPR031107">
    <property type="entry name" value="Small_HSP"/>
</dbReference>
<evidence type="ECO:0000256" key="2">
    <source>
        <dbReference type="RuleBase" id="RU003616"/>
    </source>
</evidence>
<name>A0ABY5PAJ9_9ACTN</name>
<dbReference type="SUPFAM" id="SSF49764">
    <property type="entry name" value="HSP20-like chaperones"/>
    <property type="match status" value="1"/>
</dbReference>
<sequence length="177" mass="19599">MTRKPFPVSQEVIDMAIVQWGLEPRPARELTSLQSEVNRLFSSFFEPSAARAASAPAAGRGWYPAMDVVERDDHYVLRADVPGVREEDISVELDGDVLTVSGRREAEHDEQREGFARIERVSGEFTRALTLPEGVDADKIEASYDRGVLEVRVPKPEQAQPRKVAISVGARPADIEG</sequence>
<organism evidence="4 5">
    <name type="scientific">Svornostia abyssi</name>
    <dbReference type="NCBI Taxonomy" id="2898438"/>
    <lineage>
        <taxon>Bacteria</taxon>
        <taxon>Bacillati</taxon>
        <taxon>Actinomycetota</taxon>
        <taxon>Thermoleophilia</taxon>
        <taxon>Solirubrobacterales</taxon>
        <taxon>Baekduiaceae</taxon>
        <taxon>Svornostia</taxon>
    </lineage>
</organism>
<dbReference type="Proteomes" id="UP001058860">
    <property type="component" value="Chromosome"/>
</dbReference>
<evidence type="ECO:0000313" key="5">
    <source>
        <dbReference type="Proteomes" id="UP001058860"/>
    </source>
</evidence>
<keyword evidence="5" id="KW-1185">Reference proteome</keyword>
<dbReference type="Pfam" id="PF00011">
    <property type="entry name" value="HSP20"/>
    <property type="match status" value="1"/>
</dbReference>
<feature type="domain" description="SHSP" evidence="3">
    <location>
        <begin position="57"/>
        <end position="171"/>
    </location>
</feature>
<dbReference type="Gene3D" id="2.60.40.790">
    <property type="match status" value="1"/>
</dbReference>
<dbReference type="EMBL" id="CP088295">
    <property type="protein sequence ID" value="UUY01710.1"/>
    <property type="molecule type" value="Genomic_DNA"/>
</dbReference>
<evidence type="ECO:0000256" key="1">
    <source>
        <dbReference type="PROSITE-ProRule" id="PRU00285"/>
    </source>
</evidence>
<comment type="similarity">
    <text evidence="1 2">Belongs to the small heat shock protein (HSP20) family.</text>
</comment>
<dbReference type="RefSeq" id="WP_353862259.1">
    <property type="nucleotide sequence ID" value="NZ_CP088295.1"/>
</dbReference>
<dbReference type="InterPro" id="IPR002068">
    <property type="entry name" value="A-crystallin/Hsp20_dom"/>
</dbReference>
<dbReference type="CDD" id="cd06464">
    <property type="entry name" value="ACD_sHsps-like"/>
    <property type="match status" value="1"/>
</dbReference>
<dbReference type="InterPro" id="IPR008978">
    <property type="entry name" value="HSP20-like_chaperone"/>
</dbReference>
<accession>A0ABY5PAJ9</accession>
<protein>
    <submittedName>
        <fullName evidence="4">Hsp20/alpha crystallin family protein</fullName>
    </submittedName>
</protein>